<name>A0A8T2TF42_CERRI</name>
<feature type="region of interest" description="Disordered" evidence="2">
    <location>
        <begin position="391"/>
        <end position="445"/>
    </location>
</feature>
<organism evidence="4 5">
    <name type="scientific">Ceratopteris richardii</name>
    <name type="common">Triangle waterfern</name>
    <dbReference type="NCBI Taxonomy" id="49495"/>
    <lineage>
        <taxon>Eukaryota</taxon>
        <taxon>Viridiplantae</taxon>
        <taxon>Streptophyta</taxon>
        <taxon>Embryophyta</taxon>
        <taxon>Tracheophyta</taxon>
        <taxon>Polypodiopsida</taxon>
        <taxon>Polypodiidae</taxon>
        <taxon>Polypodiales</taxon>
        <taxon>Pteridineae</taxon>
        <taxon>Pteridaceae</taxon>
        <taxon>Parkerioideae</taxon>
        <taxon>Ceratopteris</taxon>
    </lineage>
</organism>
<dbReference type="PANTHER" id="PTHR47591">
    <property type="entry name" value="ZINC FINGER PROTEIN ZAT2-RELATED"/>
    <property type="match status" value="1"/>
</dbReference>
<sequence>MTDSQPETEPFDQPKSSLLQAEASALESIRRESTQIRQQGSSLWIKLPSKAGATCSEVPAYAKATSCEPLCELGLASWKEPLSRVCRICSKRFSSGRALGGHMRVHGPQFQPAGSKRKLSDGVRRKCNPVELQAPSVDVSDSKQSGLSLVSKGAPSTEKNSRPKFDGFYGDSETESDEEAVQGIFENRAHELHLADHEAHEYEDNEDECDVGGAYDFNDEDDDGHGYSLYMGDTHHKRPSSFNAASLDKSNMYKLRHNPKKSRRFAEDSPMNVFFTGGSGFSDFQGPIFCSVCGKSFWSSKALFGHMRCHPEREWRGALPPEYVSVREDGNEFANKRLLSEKRRLENSDQEMESRSKERDLGCALQVCVSDGEGKSSVLLVADAQEGAEYDIHSGVKSQEDGKPRWPTGKRSRRKAETAHQSDVSPVREEPALTSDSGSLEEPLQHEDADNLHQDMETPNFLLMLAEAARRIENDSYEAFRVFPSTMHGHSGSEHESRDKYDRESEPALNTTRPPLMRGAISTSDGALRYACTTCNKSFSSHQALGGHRASHRKMKGCFARVGEMEFGDDNLISTKQELWQSSADDGHERSAKHQNQQQSKGHECSICHRVFPTGQALGGHKRCHYIDSKAPETAASFTSCNRQPCELEAEGSSKLDLNMPAPADDEDAEVFMQVPEQQRSSASELEESTSKPGPDERLSLAPWPRKELVKNERRSSAWELDSKLGLEPTVAY</sequence>
<gene>
    <name evidence="4" type="ORF">KP509_13G042600</name>
</gene>
<feature type="domain" description="C2H2-type" evidence="3">
    <location>
        <begin position="288"/>
        <end position="315"/>
    </location>
</feature>
<feature type="region of interest" description="Disordered" evidence="2">
    <location>
        <begin position="676"/>
        <end position="719"/>
    </location>
</feature>
<evidence type="ECO:0000313" key="5">
    <source>
        <dbReference type="Proteomes" id="UP000825935"/>
    </source>
</evidence>
<dbReference type="EMBL" id="CM035418">
    <property type="protein sequence ID" value="KAH7421150.1"/>
    <property type="molecule type" value="Genomic_DNA"/>
</dbReference>
<reference evidence="4" key="1">
    <citation type="submission" date="2021-08" db="EMBL/GenBank/DDBJ databases">
        <title>WGS assembly of Ceratopteris richardii.</title>
        <authorList>
            <person name="Marchant D.B."/>
            <person name="Chen G."/>
            <person name="Jenkins J."/>
            <person name="Shu S."/>
            <person name="Leebens-Mack J."/>
            <person name="Grimwood J."/>
            <person name="Schmutz J."/>
            <person name="Soltis P."/>
            <person name="Soltis D."/>
            <person name="Chen Z.-H."/>
        </authorList>
    </citation>
    <scope>NUCLEOTIDE SEQUENCE</scope>
    <source>
        <strain evidence="4">Whitten #5841</strain>
        <tissue evidence="4">Leaf</tissue>
    </source>
</reference>
<evidence type="ECO:0000313" key="4">
    <source>
        <dbReference type="EMBL" id="KAH7421150.1"/>
    </source>
</evidence>
<proteinExistence type="predicted"/>
<dbReference type="Pfam" id="PF13912">
    <property type="entry name" value="zf-C2H2_6"/>
    <property type="match status" value="4"/>
</dbReference>
<dbReference type="InterPro" id="IPR036236">
    <property type="entry name" value="Znf_C2H2_sf"/>
</dbReference>
<keyword evidence="1" id="KW-0862">Zinc</keyword>
<dbReference type="GO" id="GO:0008270">
    <property type="term" value="F:zinc ion binding"/>
    <property type="evidence" value="ECO:0007669"/>
    <property type="project" value="UniProtKB-KW"/>
</dbReference>
<dbReference type="OMA" id="CEPLCEL"/>
<dbReference type="SMART" id="SM00355">
    <property type="entry name" value="ZnF_C2H2"/>
    <property type="match status" value="4"/>
</dbReference>
<evidence type="ECO:0000256" key="1">
    <source>
        <dbReference type="PROSITE-ProRule" id="PRU00042"/>
    </source>
</evidence>
<evidence type="ECO:0000256" key="2">
    <source>
        <dbReference type="SAM" id="MobiDB-lite"/>
    </source>
</evidence>
<feature type="region of interest" description="Disordered" evidence="2">
    <location>
        <begin position="134"/>
        <end position="172"/>
    </location>
</feature>
<dbReference type="PROSITE" id="PS00028">
    <property type="entry name" value="ZINC_FINGER_C2H2_1"/>
    <property type="match status" value="4"/>
</dbReference>
<accession>A0A8T2TF42</accession>
<dbReference type="AlphaFoldDB" id="A0A8T2TF42"/>
<keyword evidence="5" id="KW-1185">Reference proteome</keyword>
<feature type="compositionally biased region" description="Basic and acidic residues" evidence="2">
    <location>
        <begin position="491"/>
        <end position="506"/>
    </location>
</feature>
<feature type="region of interest" description="Disordered" evidence="2">
    <location>
        <begin position="485"/>
        <end position="519"/>
    </location>
</feature>
<dbReference type="Proteomes" id="UP000825935">
    <property type="component" value="Chromosome 13"/>
</dbReference>
<dbReference type="SUPFAM" id="SSF57667">
    <property type="entry name" value="beta-beta-alpha zinc fingers"/>
    <property type="match status" value="1"/>
</dbReference>
<comment type="caution">
    <text evidence="4">The sequence shown here is derived from an EMBL/GenBank/DDBJ whole genome shotgun (WGS) entry which is preliminary data.</text>
</comment>
<keyword evidence="1" id="KW-0863">Zinc-finger</keyword>
<protein>
    <recommendedName>
        <fullName evidence="3">C2H2-type domain-containing protein</fullName>
    </recommendedName>
</protein>
<feature type="compositionally biased region" description="Basic and acidic residues" evidence="2">
    <location>
        <begin position="391"/>
        <end position="404"/>
    </location>
</feature>
<dbReference type="OrthoDB" id="6077919at2759"/>
<feature type="region of interest" description="Disordered" evidence="2">
    <location>
        <begin position="582"/>
        <end position="603"/>
    </location>
</feature>
<feature type="compositionally biased region" description="Basic and acidic residues" evidence="2">
    <location>
        <begin position="694"/>
        <end position="719"/>
    </location>
</feature>
<dbReference type="PANTHER" id="PTHR47591:SF1">
    <property type="entry name" value="ZINC FINGER PROTEIN ZAT2-RELATED"/>
    <property type="match status" value="1"/>
</dbReference>
<dbReference type="PROSITE" id="PS50157">
    <property type="entry name" value="ZINC_FINGER_C2H2_2"/>
    <property type="match status" value="4"/>
</dbReference>
<feature type="domain" description="C2H2-type" evidence="3">
    <location>
        <begin position="530"/>
        <end position="557"/>
    </location>
</feature>
<dbReference type="InterPro" id="IPR013087">
    <property type="entry name" value="Znf_C2H2_type"/>
</dbReference>
<evidence type="ECO:0000259" key="3">
    <source>
        <dbReference type="PROSITE" id="PS50157"/>
    </source>
</evidence>
<keyword evidence="1" id="KW-0479">Metal-binding</keyword>
<feature type="domain" description="C2H2-type" evidence="3">
    <location>
        <begin position="603"/>
        <end position="630"/>
    </location>
</feature>
<feature type="domain" description="C2H2-type" evidence="3">
    <location>
        <begin position="84"/>
        <end position="106"/>
    </location>
</feature>
<feature type="compositionally biased region" description="Basic and acidic residues" evidence="2">
    <location>
        <begin position="415"/>
        <end position="431"/>
    </location>
</feature>